<evidence type="ECO:0000256" key="2">
    <source>
        <dbReference type="ARBA" id="ARBA00004155"/>
    </source>
</evidence>
<keyword evidence="4 16" id="KW-0812">Transmembrane</keyword>
<evidence type="ECO:0000256" key="11">
    <source>
        <dbReference type="ARBA" id="ARBA00023157"/>
    </source>
</evidence>
<dbReference type="GO" id="GO:0031902">
    <property type="term" value="C:late endosome membrane"/>
    <property type="evidence" value="ECO:0007669"/>
    <property type="project" value="UniProtKB-SubCell"/>
</dbReference>
<keyword evidence="3" id="KW-0813">Transport</keyword>
<evidence type="ECO:0000256" key="15">
    <source>
        <dbReference type="SAM" id="MobiDB-lite"/>
    </source>
</evidence>
<evidence type="ECO:0000256" key="7">
    <source>
        <dbReference type="ARBA" id="ARBA00022970"/>
    </source>
</evidence>
<dbReference type="PANTHER" id="PTHR22950">
    <property type="entry name" value="AMINO ACID TRANSPORTER"/>
    <property type="match status" value="1"/>
</dbReference>
<evidence type="ECO:0000313" key="19">
    <source>
        <dbReference type="Proteomes" id="UP000024635"/>
    </source>
</evidence>
<evidence type="ECO:0000256" key="13">
    <source>
        <dbReference type="ARBA" id="ARBA00023228"/>
    </source>
</evidence>
<feature type="transmembrane region" description="Helical" evidence="16">
    <location>
        <begin position="571"/>
        <end position="588"/>
    </location>
</feature>
<evidence type="ECO:0000256" key="12">
    <source>
        <dbReference type="ARBA" id="ARBA00023180"/>
    </source>
</evidence>
<feature type="transmembrane region" description="Helical" evidence="16">
    <location>
        <begin position="466"/>
        <end position="490"/>
    </location>
</feature>
<feature type="compositionally biased region" description="Low complexity" evidence="15">
    <location>
        <begin position="50"/>
        <end position="61"/>
    </location>
</feature>
<dbReference type="GO" id="GO:0015179">
    <property type="term" value="F:L-amino acid transmembrane transporter activity"/>
    <property type="evidence" value="ECO:0007669"/>
    <property type="project" value="TreeGrafter"/>
</dbReference>
<evidence type="ECO:0000256" key="5">
    <source>
        <dbReference type="ARBA" id="ARBA00022723"/>
    </source>
</evidence>
<proteinExistence type="inferred from homology"/>
<keyword evidence="12" id="KW-0325">Glycoprotein</keyword>
<feature type="transmembrane region" description="Helical" evidence="16">
    <location>
        <begin position="175"/>
        <end position="194"/>
    </location>
</feature>
<feature type="transmembrane region" description="Helical" evidence="16">
    <location>
        <begin position="386"/>
        <end position="403"/>
    </location>
</feature>
<keyword evidence="5" id="KW-0479">Metal-binding</keyword>
<dbReference type="InterPro" id="IPR013057">
    <property type="entry name" value="AA_transpt_TM"/>
</dbReference>
<feature type="domain" description="Amino acid transporter transmembrane" evidence="17">
    <location>
        <begin position="341"/>
        <end position="585"/>
    </location>
</feature>
<evidence type="ECO:0000256" key="9">
    <source>
        <dbReference type="ARBA" id="ARBA00023053"/>
    </source>
</evidence>
<dbReference type="STRING" id="53326.A0A016WJY7"/>
<dbReference type="OrthoDB" id="294730at2759"/>
<feature type="domain" description="Amino acid transporter transmembrane" evidence="17">
    <location>
        <begin position="145"/>
        <end position="252"/>
    </location>
</feature>
<sequence length="589" mass="66052">MRMPVIAFSPTGIPSFPANFHPASRYSVRLGVLGVMSSYGAIGDDDFEPLVSSPPSVPGSSTTRSQHRQRQPYLFTGGLGLSREGSMVSLHSEDDFRDHNMALRYRLYSRLDPGGQQLRMPDHVIPSEYFSILPFDDLKDSSGKQSSLVTIFSLWNTMMGTSLLAMPWALQQAGLFWGIFLMLALALLCFYTAFRVLDSPKGIPGMDPVLLEFSDVCRYFLGKGGEYLAVGFSVIVLLGGIMVYWVLMSNFLFYTGTVVYEALQPNSSTIPVMENKTFTCDVYCPMDESLPPLLEERGSQPLIDSWFPSSWDFDQLWQLQRTVPVYLAFLTFPLMNFKSPTFFTKFNVLGTLSVFYLLIFTGSKLVECGFNMNFVDADSIHYAKSFSWRFPALTGTMTLSYFIHNAVITILRNQKNPENNARDLSIGYSLAAFCYVFIGFTFYAGFPVQRSCISDNFLNNFGAGDILSSTARMFLLFQMITVLPLLMFLIRSQLCYAFLGKTWPGISSVVLLNCIIICIAVSVAIFYPRVGSILRYVGSLAGLVYVFALPCIIYMKKLHSEGKLTRTKRTIHITIIGLGVLNFFSQFVI</sequence>
<accession>A0A016WJY7</accession>
<feature type="transmembrane region" description="Helical" evidence="16">
    <location>
        <begin position="424"/>
        <end position="446"/>
    </location>
</feature>
<comment type="caution">
    <text evidence="18">The sequence shown here is derived from an EMBL/GenBank/DDBJ whole genome shotgun (WGS) entry which is preliminary data.</text>
</comment>
<keyword evidence="11" id="KW-1015">Disulfide bond</keyword>
<keyword evidence="8 16" id="KW-1133">Transmembrane helix</keyword>
<dbReference type="GO" id="GO:0046872">
    <property type="term" value="F:metal ion binding"/>
    <property type="evidence" value="ECO:0007669"/>
    <property type="project" value="UniProtKB-KW"/>
</dbReference>
<feature type="transmembrane region" description="Helical" evidence="16">
    <location>
        <begin position="346"/>
        <end position="366"/>
    </location>
</feature>
<keyword evidence="6" id="KW-0967">Endosome</keyword>
<evidence type="ECO:0000256" key="3">
    <source>
        <dbReference type="ARBA" id="ARBA00022448"/>
    </source>
</evidence>
<comment type="similarity">
    <text evidence="14">Belongs to the amino acid/polyamine transporter 2 family. SLC38A9 subfamily.</text>
</comment>
<reference evidence="19" key="1">
    <citation type="journal article" date="2015" name="Nat. Genet.">
        <title>The genome and transcriptome of the zoonotic hookworm Ancylostoma ceylanicum identify infection-specific gene families.</title>
        <authorList>
            <person name="Schwarz E.M."/>
            <person name="Hu Y."/>
            <person name="Antoshechkin I."/>
            <person name="Miller M.M."/>
            <person name="Sternberg P.W."/>
            <person name="Aroian R.V."/>
        </authorList>
    </citation>
    <scope>NUCLEOTIDE SEQUENCE</scope>
    <source>
        <strain evidence="19">HY135</strain>
    </source>
</reference>
<protein>
    <recommendedName>
        <fullName evidence="17">Amino acid transporter transmembrane domain-containing protein</fullName>
    </recommendedName>
</protein>
<dbReference type="AlphaFoldDB" id="A0A016WJY7"/>
<evidence type="ECO:0000313" key="18">
    <source>
        <dbReference type="EMBL" id="EYC39960.1"/>
    </source>
</evidence>
<keyword evidence="9" id="KW-0915">Sodium</keyword>
<gene>
    <name evidence="18" type="primary">Acey_s0635.g922</name>
    <name evidence="18" type="synonym">Acey-F13H10.3</name>
    <name evidence="18" type="ORF">Y032_0635g922</name>
</gene>
<organism evidence="18 19">
    <name type="scientific">Ancylostoma ceylanicum</name>
    <dbReference type="NCBI Taxonomy" id="53326"/>
    <lineage>
        <taxon>Eukaryota</taxon>
        <taxon>Metazoa</taxon>
        <taxon>Ecdysozoa</taxon>
        <taxon>Nematoda</taxon>
        <taxon>Chromadorea</taxon>
        <taxon>Rhabditida</taxon>
        <taxon>Rhabditina</taxon>
        <taxon>Rhabditomorpha</taxon>
        <taxon>Strongyloidea</taxon>
        <taxon>Ancylostomatidae</taxon>
        <taxon>Ancylostomatinae</taxon>
        <taxon>Ancylostoma</taxon>
    </lineage>
</organism>
<evidence type="ECO:0000256" key="16">
    <source>
        <dbReference type="SAM" id="Phobius"/>
    </source>
</evidence>
<feature type="transmembrane region" description="Helical" evidence="16">
    <location>
        <begin position="316"/>
        <end position="334"/>
    </location>
</feature>
<dbReference type="Pfam" id="PF01490">
    <property type="entry name" value="Aa_trans"/>
    <property type="match status" value="2"/>
</dbReference>
<feature type="transmembrane region" description="Helical" evidence="16">
    <location>
        <begin position="148"/>
        <end position="169"/>
    </location>
</feature>
<dbReference type="PANTHER" id="PTHR22950:SF244">
    <property type="entry name" value="NEUTRAL AMINO ACID TRANSPORTER 9"/>
    <property type="match status" value="1"/>
</dbReference>
<comment type="subcellular location">
    <subcellularLocation>
        <location evidence="1">Late endosome membrane</location>
        <topology evidence="1">Multi-pass membrane protein</topology>
    </subcellularLocation>
    <subcellularLocation>
        <location evidence="2">Lysosome membrane</location>
        <topology evidence="2">Multi-pass membrane protein</topology>
    </subcellularLocation>
</comment>
<feature type="transmembrane region" description="Helical" evidence="16">
    <location>
        <begin position="227"/>
        <end position="247"/>
    </location>
</feature>
<feature type="region of interest" description="Disordered" evidence="15">
    <location>
        <begin position="50"/>
        <end position="69"/>
    </location>
</feature>
<keyword evidence="7" id="KW-0029">Amino-acid transport</keyword>
<dbReference type="Proteomes" id="UP000024635">
    <property type="component" value="Unassembled WGS sequence"/>
</dbReference>
<feature type="transmembrane region" description="Helical" evidence="16">
    <location>
        <begin position="533"/>
        <end position="555"/>
    </location>
</feature>
<dbReference type="EMBL" id="JARK01000235">
    <property type="protein sequence ID" value="EYC39960.1"/>
    <property type="molecule type" value="Genomic_DNA"/>
</dbReference>
<feature type="transmembrane region" description="Helical" evidence="16">
    <location>
        <begin position="502"/>
        <end position="527"/>
    </location>
</feature>
<keyword evidence="10 16" id="KW-0472">Membrane</keyword>
<evidence type="ECO:0000256" key="4">
    <source>
        <dbReference type="ARBA" id="ARBA00022692"/>
    </source>
</evidence>
<keyword evidence="19" id="KW-1185">Reference proteome</keyword>
<evidence type="ECO:0000256" key="14">
    <source>
        <dbReference type="ARBA" id="ARBA00038442"/>
    </source>
</evidence>
<evidence type="ECO:0000256" key="1">
    <source>
        <dbReference type="ARBA" id="ARBA00004107"/>
    </source>
</evidence>
<name>A0A016WJY7_9BILA</name>
<dbReference type="GO" id="GO:0005765">
    <property type="term" value="C:lysosomal membrane"/>
    <property type="evidence" value="ECO:0007669"/>
    <property type="project" value="UniProtKB-SubCell"/>
</dbReference>
<evidence type="ECO:0000256" key="8">
    <source>
        <dbReference type="ARBA" id="ARBA00022989"/>
    </source>
</evidence>
<evidence type="ECO:0000256" key="10">
    <source>
        <dbReference type="ARBA" id="ARBA00023136"/>
    </source>
</evidence>
<evidence type="ECO:0000259" key="17">
    <source>
        <dbReference type="Pfam" id="PF01490"/>
    </source>
</evidence>
<keyword evidence="13" id="KW-0458">Lysosome</keyword>
<evidence type="ECO:0000256" key="6">
    <source>
        <dbReference type="ARBA" id="ARBA00022753"/>
    </source>
</evidence>